<evidence type="ECO:0000256" key="4">
    <source>
        <dbReference type="ARBA" id="ARBA00022475"/>
    </source>
</evidence>
<evidence type="ECO:0000256" key="5">
    <source>
        <dbReference type="ARBA" id="ARBA00022553"/>
    </source>
</evidence>
<evidence type="ECO:0000256" key="3">
    <source>
        <dbReference type="ARBA" id="ARBA00012438"/>
    </source>
</evidence>
<dbReference type="GO" id="GO:0004721">
    <property type="term" value="F:phosphoprotein phosphatase activity"/>
    <property type="evidence" value="ECO:0007669"/>
    <property type="project" value="TreeGrafter"/>
</dbReference>
<dbReference type="FunFam" id="1.10.287.130:FF:000008">
    <property type="entry name" value="Two-component sensor histidine kinase"/>
    <property type="match status" value="1"/>
</dbReference>
<dbReference type="Proteomes" id="UP000198635">
    <property type="component" value="Unassembled WGS sequence"/>
</dbReference>
<dbReference type="OrthoDB" id="9813151at2"/>
<dbReference type="InterPro" id="IPR005467">
    <property type="entry name" value="His_kinase_dom"/>
</dbReference>
<dbReference type="SMART" id="SM00388">
    <property type="entry name" value="HisKA"/>
    <property type="match status" value="1"/>
</dbReference>
<keyword evidence="10" id="KW-0902">Two-component regulatory system</keyword>
<feature type="domain" description="HAMP" evidence="14">
    <location>
        <begin position="196"/>
        <end position="248"/>
    </location>
</feature>
<keyword evidence="8 15" id="KW-0418">Kinase</keyword>
<dbReference type="InterPro" id="IPR000014">
    <property type="entry name" value="PAS"/>
</dbReference>
<keyword evidence="4" id="KW-1003">Cell membrane</keyword>
<evidence type="ECO:0000256" key="10">
    <source>
        <dbReference type="ARBA" id="ARBA00023012"/>
    </source>
</evidence>
<keyword evidence="6" id="KW-0808">Transferase</keyword>
<protein>
    <recommendedName>
        <fullName evidence="3">histidine kinase</fullName>
        <ecNumber evidence="3">2.7.13.3</ecNumber>
    </recommendedName>
</protein>
<dbReference type="GO" id="GO:0005524">
    <property type="term" value="F:ATP binding"/>
    <property type="evidence" value="ECO:0007669"/>
    <property type="project" value="UniProtKB-KW"/>
</dbReference>
<dbReference type="GO" id="GO:0000155">
    <property type="term" value="F:phosphorelay sensor kinase activity"/>
    <property type="evidence" value="ECO:0007669"/>
    <property type="project" value="InterPro"/>
</dbReference>
<dbReference type="SUPFAM" id="SSF55785">
    <property type="entry name" value="PYP-like sensor domain (PAS domain)"/>
    <property type="match status" value="1"/>
</dbReference>
<dbReference type="Pfam" id="PF02518">
    <property type="entry name" value="HATPase_c"/>
    <property type="match status" value="1"/>
</dbReference>
<dbReference type="GO" id="GO:0016036">
    <property type="term" value="P:cellular response to phosphate starvation"/>
    <property type="evidence" value="ECO:0007669"/>
    <property type="project" value="TreeGrafter"/>
</dbReference>
<name>A0A1I3XJA2_9BACT</name>
<evidence type="ECO:0000259" key="14">
    <source>
        <dbReference type="PROSITE" id="PS50885"/>
    </source>
</evidence>
<dbReference type="FunFam" id="3.30.565.10:FF:000006">
    <property type="entry name" value="Sensor histidine kinase WalK"/>
    <property type="match status" value="1"/>
</dbReference>
<dbReference type="PROSITE" id="PS50885">
    <property type="entry name" value="HAMP"/>
    <property type="match status" value="1"/>
</dbReference>
<dbReference type="Gene3D" id="3.30.450.20">
    <property type="entry name" value="PAS domain"/>
    <property type="match status" value="1"/>
</dbReference>
<dbReference type="Pfam" id="PF00672">
    <property type="entry name" value="HAMP"/>
    <property type="match status" value="1"/>
</dbReference>
<dbReference type="InterPro" id="IPR003594">
    <property type="entry name" value="HATPase_dom"/>
</dbReference>
<evidence type="ECO:0000313" key="15">
    <source>
        <dbReference type="EMBL" id="SFK19558.1"/>
    </source>
</evidence>
<keyword evidence="16" id="KW-1185">Reference proteome</keyword>
<feature type="transmembrane region" description="Helical" evidence="12">
    <location>
        <begin position="12"/>
        <end position="31"/>
    </location>
</feature>
<keyword evidence="5" id="KW-0597">Phosphoprotein</keyword>
<dbReference type="EMBL" id="FORX01000016">
    <property type="protein sequence ID" value="SFK19558.1"/>
    <property type="molecule type" value="Genomic_DNA"/>
</dbReference>
<dbReference type="InterPro" id="IPR003661">
    <property type="entry name" value="HisK_dim/P_dom"/>
</dbReference>
<dbReference type="PANTHER" id="PTHR45453">
    <property type="entry name" value="PHOSPHATE REGULON SENSOR PROTEIN PHOR"/>
    <property type="match status" value="1"/>
</dbReference>
<keyword evidence="12" id="KW-1133">Transmembrane helix</keyword>
<dbReference type="CDD" id="cd00082">
    <property type="entry name" value="HisKA"/>
    <property type="match status" value="1"/>
</dbReference>
<dbReference type="PANTHER" id="PTHR45453:SF1">
    <property type="entry name" value="PHOSPHATE REGULON SENSOR PROTEIN PHOR"/>
    <property type="match status" value="1"/>
</dbReference>
<comment type="catalytic activity">
    <reaction evidence="1">
        <text>ATP + protein L-histidine = ADP + protein N-phospho-L-histidine.</text>
        <dbReference type="EC" id="2.7.13.3"/>
    </reaction>
</comment>
<dbReference type="SUPFAM" id="SSF55874">
    <property type="entry name" value="ATPase domain of HSP90 chaperone/DNA topoisomerase II/histidine kinase"/>
    <property type="match status" value="1"/>
</dbReference>
<dbReference type="InterPro" id="IPR050351">
    <property type="entry name" value="BphY/WalK/GraS-like"/>
</dbReference>
<evidence type="ECO:0000256" key="7">
    <source>
        <dbReference type="ARBA" id="ARBA00022741"/>
    </source>
</evidence>
<dbReference type="NCBIfam" id="TIGR00229">
    <property type="entry name" value="sensory_box"/>
    <property type="match status" value="1"/>
</dbReference>
<dbReference type="SUPFAM" id="SSF47384">
    <property type="entry name" value="Homodimeric domain of signal transducing histidine kinase"/>
    <property type="match status" value="1"/>
</dbReference>
<dbReference type="RefSeq" id="WP_092377175.1">
    <property type="nucleotide sequence ID" value="NZ_FORX01000016.1"/>
</dbReference>
<evidence type="ECO:0000313" key="16">
    <source>
        <dbReference type="Proteomes" id="UP000198635"/>
    </source>
</evidence>
<dbReference type="GO" id="GO:0005886">
    <property type="term" value="C:plasma membrane"/>
    <property type="evidence" value="ECO:0007669"/>
    <property type="project" value="UniProtKB-SubCell"/>
</dbReference>
<dbReference type="Gene3D" id="3.30.565.10">
    <property type="entry name" value="Histidine kinase-like ATPase, C-terminal domain"/>
    <property type="match status" value="1"/>
</dbReference>
<keyword evidence="9" id="KW-0067">ATP-binding</keyword>
<dbReference type="InterPro" id="IPR013656">
    <property type="entry name" value="PAS_4"/>
</dbReference>
<dbReference type="InterPro" id="IPR035965">
    <property type="entry name" value="PAS-like_dom_sf"/>
</dbReference>
<organism evidence="15 16">
    <name type="scientific">Desulfomicrobium apsheronum</name>
    <dbReference type="NCBI Taxonomy" id="52560"/>
    <lineage>
        <taxon>Bacteria</taxon>
        <taxon>Pseudomonadati</taxon>
        <taxon>Thermodesulfobacteriota</taxon>
        <taxon>Desulfovibrionia</taxon>
        <taxon>Desulfovibrionales</taxon>
        <taxon>Desulfomicrobiaceae</taxon>
        <taxon>Desulfomicrobium</taxon>
    </lineage>
</organism>
<dbReference type="Gene3D" id="1.10.287.130">
    <property type="match status" value="1"/>
</dbReference>
<reference evidence="16" key="1">
    <citation type="submission" date="2016-10" db="EMBL/GenBank/DDBJ databases">
        <authorList>
            <person name="Varghese N."/>
            <person name="Submissions S."/>
        </authorList>
    </citation>
    <scope>NUCLEOTIDE SEQUENCE [LARGE SCALE GENOMIC DNA]</scope>
    <source>
        <strain evidence="16">DSM 5918</strain>
    </source>
</reference>
<dbReference type="PROSITE" id="PS50109">
    <property type="entry name" value="HIS_KIN"/>
    <property type="match status" value="1"/>
</dbReference>
<dbReference type="EC" id="2.7.13.3" evidence="3"/>
<evidence type="ECO:0000256" key="1">
    <source>
        <dbReference type="ARBA" id="ARBA00000085"/>
    </source>
</evidence>
<dbReference type="InterPro" id="IPR003660">
    <property type="entry name" value="HAMP_dom"/>
</dbReference>
<evidence type="ECO:0000256" key="8">
    <source>
        <dbReference type="ARBA" id="ARBA00022777"/>
    </source>
</evidence>
<evidence type="ECO:0000256" key="2">
    <source>
        <dbReference type="ARBA" id="ARBA00004236"/>
    </source>
</evidence>
<dbReference type="Pfam" id="PF08448">
    <property type="entry name" value="PAS_4"/>
    <property type="match status" value="1"/>
</dbReference>
<dbReference type="Gene3D" id="6.10.340.10">
    <property type="match status" value="1"/>
</dbReference>
<evidence type="ECO:0000256" key="11">
    <source>
        <dbReference type="ARBA" id="ARBA00023136"/>
    </source>
</evidence>
<evidence type="ECO:0000259" key="13">
    <source>
        <dbReference type="PROSITE" id="PS50109"/>
    </source>
</evidence>
<gene>
    <name evidence="15" type="ORF">SAMN04488082_116107</name>
</gene>
<dbReference type="InterPro" id="IPR036097">
    <property type="entry name" value="HisK_dim/P_sf"/>
</dbReference>
<dbReference type="AlphaFoldDB" id="A0A1I3XJA2"/>
<dbReference type="InterPro" id="IPR036890">
    <property type="entry name" value="HATPase_C_sf"/>
</dbReference>
<dbReference type="SMART" id="SM00304">
    <property type="entry name" value="HAMP"/>
    <property type="match status" value="1"/>
</dbReference>
<evidence type="ECO:0000256" key="9">
    <source>
        <dbReference type="ARBA" id="ARBA00022840"/>
    </source>
</evidence>
<sequence>MTTTTISLRLRLFLAFGVILFLALGVPAYYLHQNLGQTSEREARDSARRDLRSVEWMLSHGSFGSFAEVNDALRDLAARMDIRVTFIDLEGRVLTDSGVTAERVERLENHLGRPEVTQALAGEIGLSLRYSDTVDQELLYAAMRTPASGIMPEGVVRIARPQSQIRKTLDRLYGRTGWVYGFSVILAFGLVSLTSRQIGRAIASVAQAAADIGQGEPGKRIRFSPSTELTPLVQAFNNMVERIESNMQTIVKQKMESEAVLNGMKAGLIVLDGHGRILRGNYAAQEIFPGLSTFAGRKPMELSLLQDLQDACDAALQKRREGDFSQVGVVVSLAGGRSFDVSIVPIKGDAELGVIMVFHDITEIKRVEQIRRDFVANVSHELRTPLTSIKGYAETLVGIEKYDPEQTRSFLEVILRNANHMNTMLDELLQLSRLEHGKQRPDLVTVEPASALYSAWKSCHPLSKDIEFVSELGASTPPVRANFEQLVQVFRNVLENAVKYVPDETAVIRVHGHASGRELVVFIEDNGPGIPVEDQARIFERFYRVEKDRNSSIGGTGLGLAICRHIMANHGGRITVQSPVPETGIGSRFIITLPLAGQIPEE</sequence>
<evidence type="ECO:0000256" key="6">
    <source>
        <dbReference type="ARBA" id="ARBA00022679"/>
    </source>
</evidence>
<keyword evidence="7" id="KW-0547">Nucleotide-binding</keyword>
<keyword evidence="12" id="KW-0812">Transmembrane</keyword>
<evidence type="ECO:0000256" key="12">
    <source>
        <dbReference type="SAM" id="Phobius"/>
    </source>
</evidence>
<dbReference type="CDD" id="cd00075">
    <property type="entry name" value="HATPase"/>
    <property type="match status" value="1"/>
</dbReference>
<dbReference type="Pfam" id="PF00512">
    <property type="entry name" value="HisKA"/>
    <property type="match status" value="1"/>
</dbReference>
<keyword evidence="11 12" id="KW-0472">Membrane</keyword>
<feature type="domain" description="Histidine kinase" evidence="13">
    <location>
        <begin position="377"/>
        <end position="597"/>
    </location>
</feature>
<proteinExistence type="predicted"/>
<dbReference type="PRINTS" id="PR00344">
    <property type="entry name" value="BCTRLSENSOR"/>
</dbReference>
<accession>A0A1I3XJA2</accession>
<dbReference type="InterPro" id="IPR004358">
    <property type="entry name" value="Sig_transdc_His_kin-like_C"/>
</dbReference>
<dbReference type="STRING" id="52560.SAMN04488082_116107"/>
<comment type="subcellular location">
    <subcellularLocation>
        <location evidence="2">Cell membrane</location>
    </subcellularLocation>
</comment>
<dbReference type="SMART" id="SM00387">
    <property type="entry name" value="HATPase_c"/>
    <property type="match status" value="1"/>
</dbReference>